<organism evidence="1 2">
    <name type="scientific">Acidocella aminolytica 101 = DSM 11237</name>
    <dbReference type="NCBI Taxonomy" id="1120923"/>
    <lineage>
        <taxon>Bacteria</taxon>
        <taxon>Pseudomonadati</taxon>
        <taxon>Pseudomonadota</taxon>
        <taxon>Alphaproteobacteria</taxon>
        <taxon>Acetobacterales</taxon>
        <taxon>Acidocellaceae</taxon>
        <taxon>Acidocella</taxon>
    </lineage>
</organism>
<proteinExistence type="predicted"/>
<protein>
    <submittedName>
        <fullName evidence="1">Uncharacterized protein</fullName>
    </submittedName>
</protein>
<dbReference type="AlphaFoldDB" id="A0A0D6PN32"/>
<reference evidence="1 2" key="1">
    <citation type="submission" date="2012-11" db="EMBL/GenBank/DDBJ databases">
        <title>Whole genome sequence of Acidocella aminolytica 101 = DSM 11237.</title>
        <authorList>
            <person name="Azuma Y."/>
            <person name="Higashiura N."/>
            <person name="Hirakawa H."/>
            <person name="Matsushita K."/>
        </authorList>
    </citation>
    <scope>NUCLEOTIDE SEQUENCE [LARGE SCALE GENOMIC DNA]</scope>
    <source>
        <strain evidence="2">101 / DSM 11237</strain>
    </source>
</reference>
<comment type="caution">
    <text evidence="1">The sequence shown here is derived from an EMBL/GenBank/DDBJ whole genome shotgun (WGS) entry which is preliminary data.</text>
</comment>
<gene>
    <name evidence="1" type="ORF">Aam_173_013</name>
</gene>
<keyword evidence="2" id="KW-1185">Reference proteome</keyword>
<sequence>MHMNIRLAPTIGAPLPRGRRRLPHRLRASGYALCHATARQPPLLILIDAALSSCLSRGVPEPNLWSRIRHIKNAVDTSITSIHAAMKHVLFNLAGVAADERSYRATRGREEE</sequence>
<evidence type="ECO:0000313" key="2">
    <source>
        <dbReference type="Proteomes" id="UP000032668"/>
    </source>
</evidence>
<accession>A0A0D6PN32</accession>
<evidence type="ECO:0000313" key="1">
    <source>
        <dbReference type="EMBL" id="GAN82199.1"/>
    </source>
</evidence>
<dbReference type="Proteomes" id="UP000032668">
    <property type="component" value="Unassembled WGS sequence"/>
</dbReference>
<dbReference type="EMBL" id="BANC01000170">
    <property type="protein sequence ID" value="GAN82199.1"/>
    <property type="molecule type" value="Genomic_DNA"/>
</dbReference>
<name>A0A0D6PN32_9PROT</name>